<sequence>MTAMTVGVAAEAPPTTGRAVTVGGPEVGGLPTAAVITVTAIAGVIVGGAKRLFCSSFFIPPFPVWHLKPRPSSTLCSVITAAV</sequence>
<evidence type="ECO:0000313" key="2">
    <source>
        <dbReference type="EMBL" id="KAG8536336.1"/>
    </source>
</evidence>
<accession>A0AAV6YI20</accession>
<organism evidence="2 3">
    <name type="scientific">Engystomops pustulosus</name>
    <name type="common">Tungara frog</name>
    <name type="synonym">Physalaemus pustulosus</name>
    <dbReference type="NCBI Taxonomy" id="76066"/>
    <lineage>
        <taxon>Eukaryota</taxon>
        <taxon>Metazoa</taxon>
        <taxon>Chordata</taxon>
        <taxon>Craniata</taxon>
        <taxon>Vertebrata</taxon>
        <taxon>Euteleostomi</taxon>
        <taxon>Amphibia</taxon>
        <taxon>Batrachia</taxon>
        <taxon>Anura</taxon>
        <taxon>Neobatrachia</taxon>
        <taxon>Hyloidea</taxon>
        <taxon>Leptodactylidae</taxon>
        <taxon>Leiuperinae</taxon>
        <taxon>Engystomops</taxon>
    </lineage>
</organism>
<protein>
    <submittedName>
        <fullName evidence="2">Uncharacterized protein</fullName>
    </submittedName>
</protein>
<gene>
    <name evidence="2" type="ORF">GDO81_026593</name>
</gene>
<name>A0AAV6YI20_ENGPU</name>
<evidence type="ECO:0000256" key="1">
    <source>
        <dbReference type="SAM" id="Phobius"/>
    </source>
</evidence>
<feature type="transmembrane region" description="Helical" evidence="1">
    <location>
        <begin position="29"/>
        <end position="49"/>
    </location>
</feature>
<keyword evidence="1" id="KW-1133">Transmembrane helix</keyword>
<evidence type="ECO:0000313" key="3">
    <source>
        <dbReference type="Proteomes" id="UP000824782"/>
    </source>
</evidence>
<keyword evidence="1" id="KW-0812">Transmembrane</keyword>
<keyword evidence="1" id="KW-0472">Membrane</keyword>
<dbReference type="EMBL" id="WNYA01045556">
    <property type="protein sequence ID" value="KAG8536336.1"/>
    <property type="molecule type" value="Genomic_DNA"/>
</dbReference>
<comment type="caution">
    <text evidence="2">The sequence shown here is derived from an EMBL/GenBank/DDBJ whole genome shotgun (WGS) entry which is preliminary data.</text>
</comment>
<dbReference type="Proteomes" id="UP000824782">
    <property type="component" value="Unassembled WGS sequence"/>
</dbReference>
<reference evidence="2" key="1">
    <citation type="thesis" date="2020" institute="ProQuest LLC" country="789 East Eisenhower Parkway, Ann Arbor, MI, USA">
        <title>Comparative Genomics and Chromosome Evolution.</title>
        <authorList>
            <person name="Mudd A.B."/>
        </authorList>
    </citation>
    <scope>NUCLEOTIDE SEQUENCE</scope>
    <source>
        <strain evidence="2">237g6f4</strain>
        <tissue evidence="2">Blood</tissue>
    </source>
</reference>
<proteinExistence type="predicted"/>
<dbReference type="AlphaFoldDB" id="A0AAV6YI20"/>
<keyword evidence="3" id="KW-1185">Reference proteome</keyword>